<evidence type="ECO:0000256" key="3">
    <source>
        <dbReference type="ARBA" id="ARBA00022691"/>
    </source>
</evidence>
<organism evidence="6 7">
    <name type="scientific">Alloscardovia theropitheci</name>
    <dbReference type="NCBI Taxonomy" id="2496842"/>
    <lineage>
        <taxon>Bacteria</taxon>
        <taxon>Bacillati</taxon>
        <taxon>Actinomycetota</taxon>
        <taxon>Actinomycetes</taxon>
        <taxon>Bifidobacteriales</taxon>
        <taxon>Bifidobacteriaceae</taxon>
        <taxon>Alloscardovia</taxon>
    </lineage>
</organism>
<evidence type="ECO:0000256" key="2">
    <source>
        <dbReference type="ARBA" id="ARBA00022679"/>
    </source>
</evidence>
<keyword evidence="1 5" id="KW-0489">Methyltransferase</keyword>
<evidence type="ECO:0000256" key="5">
    <source>
        <dbReference type="HAMAP-Rule" id="MF_00658"/>
    </source>
</evidence>
<keyword evidence="2 5" id="KW-0808">Transferase</keyword>
<proteinExistence type="inferred from homology"/>
<evidence type="ECO:0000256" key="1">
    <source>
        <dbReference type="ARBA" id="ARBA00022603"/>
    </source>
</evidence>
<feature type="binding site" evidence="5">
    <location>
        <begin position="127"/>
        <end position="132"/>
    </location>
    <ligand>
        <name>S-adenosyl-L-methionine</name>
        <dbReference type="ChEBI" id="CHEBI:59789"/>
    </ligand>
</feature>
<comment type="subunit">
    <text evidence="5">Homodimer.</text>
</comment>
<keyword evidence="7" id="KW-1185">Reference proteome</keyword>
<reference evidence="6 7" key="1">
    <citation type="submission" date="2018-12" db="EMBL/GenBank/DDBJ databases">
        <title>Alloscrdovia theropitheci sp. nov: a novel taxon from the feces of the bleeding-herat monkey (Theropithecus geleda).</title>
        <authorList>
            <person name="Modesto M."/>
        </authorList>
    </citation>
    <scope>NUCLEOTIDE SEQUENCE [LARGE SCALE GENOMIC DNA]</scope>
    <source>
        <strain evidence="6 7">GLDI4/2</strain>
    </source>
</reference>
<dbReference type="Pfam" id="PF02590">
    <property type="entry name" value="SPOUT_MTase"/>
    <property type="match status" value="1"/>
</dbReference>
<dbReference type="OrthoDB" id="9806643at2"/>
<dbReference type="RefSeq" id="WP_131282895.1">
    <property type="nucleotide sequence ID" value="NZ_RXLP01000001.1"/>
</dbReference>
<dbReference type="GO" id="GO:0005737">
    <property type="term" value="C:cytoplasm"/>
    <property type="evidence" value="ECO:0007669"/>
    <property type="project" value="UniProtKB-SubCell"/>
</dbReference>
<dbReference type="GO" id="GO:0070038">
    <property type="term" value="F:rRNA (pseudouridine-N3-)-methyltransferase activity"/>
    <property type="evidence" value="ECO:0007669"/>
    <property type="project" value="UniProtKB-UniRule"/>
</dbReference>
<keyword evidence="3 5" id="KW-0949">S-adenosyl-L-methionine</keyword>
<protein>
    <recommendedName>
        <fullName evidence="5">Ribosomal RNA large subunit methyltransferase H</fullName>
        <ecNumber evidence="5">2.1.1.177</ecNumber>
    </recommendedName>
    <alternativeName>
        <fullName evidence="5">23S rRNA (pseudouridine1915-N3)-methyltransferase</fullName>
    </alternativeName>
    <alternativeName>
        <fullName evidence="5">23S rRNA m3Psi1915 methyltransferase</fullName>
    </alternativeName>
    <alternativeName>
        <fullName evidence="5">rRNA (pseudouridine-N3-)-methyltransferase RlmH</fullName>
    </alternativeName>
</protein>
<dbReference type="InterPro" id="IPR029028">
    <property type="entry name" value="Alpha/beta_knot_MTases"/>
</dbReference>
<feature type="binding site" evidence="5">
    <location>
        <position position="76"/>
    </location>
    <ligand>
        <name>S-adenosyl-L-methionine</name>
        <dbReference type="ChEBI" id="CHEBI:59789"/>
    </ligand>
</feature>
<comment type="caution">
    <text evidence="6">The sequence shown here is derived from an EMBL/GenBank/DDBJ whole genome shotgun (WGS) entry which is preliminary data.</text>
</comment>
<evidence type="ECO:0000256" key="4">
    <source>
        <dbReference type="ARBA" id="ARBA00038303"/>
    </source>
</evidence>
<comment type="similarity">
    <text evidence="4 5">Belongs to the RNA methyltransferase RlmH family.</text>
</comment>
<dbReference type="NCBIfam" id="NF000985">
    <property type="entry name" value="PRK00103.1-3"/>
    <property type="match status" value="1"/>
</dbReference>
<evidence type="ECO:0000313" key="6">
    <source>
        <dbReference type="EMBL" id="TCD55045.1"/>
    </source>
</evidence>
<comment type="subcellular location">
    <subcellularLocation>
        <location evidence="5">Cytoplasm</location>
    </subcellularLocation>
</comment>
<keyword evidence="5" id="KW-0698">rRNA processing</keyword>
<comment type="function">
    <text evidence="5">Specifically methylates the pseudouridine at position 1915 (m3Psi1915) in 23S rRNA.</text>
</comment>
<dbReference type="AlphaFoldDB" id="A0A4R0QUG3"/>
<dbReference type="Gene3D" id="3.40.1280.10">
    <property type="match status" value="1"/>
</dbReference>
<dbReference type="PANTHER" id="PTHR33603">
    <property type="entry name" value="METHYLTRANSFERASE"/>
    <property type="match status" value="1"/>
</dbReference>
<dbReference type="InterPro" id="IPR003742">
    <property type="entry name" value="RlmH-like"/>
</dbReference>
<evidence type="ECO:0000313" key="7">
    <source>
        <dbReference type="Proteomes" id="UP000291289"/>
    </source>
</evidence>
<dbReference type="EMBL" id="RXLP01000001">
    <property type="protein sequence ID" value="TCD55045.1"/>
    <property type="molecule type" value="Genomic_DNA"/>
</dbReference>
<dbReference type="PIRSF" id="PIRSF004505">
    <property type="entry name" value="MT_bac"/>
    <property type="match status" value="1"/>
</dbReference>
<sequence>MNITVIAVGKLKEKFWKQAIDEYAKRLNAYCKFSIIELPDEKTPNNASEKEDEIILDKEGQRILQKIGVDDYVVALAIEGKLVTSEDLASRIEACALQGKSKITFIIGGSLGLSSQVKKRANELVSFGRITMPHQLARVVLSEQIYRSYRIINHQAYHK</sequence>
<dbReference type="NCBIfam" id="TIGR00246">
    <property type="entry name" value="tRNA_RlmH_YbeA"/>
    <property type="match status" value="1"/>
</dbReference>
<name>A0A4R0QUG3_9BIFI</name>
<dbReference type="SUPFAM" id="SSF75217">
    <property type="entry name" value="alpha/beta knot"/>
    <property type="match status" value="1"/>
</dbReference>
<dbReference type="CDD" id="cd18081">
    <property type="entry name" value="RlmH-like"/>
    <property type="match status" value="1"/>
</dbReference>
<dbReference type="PANTHER" id="PTHR33603:SF1">
    <property type="entry name" value="RIBOSOMAL RNA LARGE SUBUNIT METHYLTRANSFERASE H"/>
    <property type="match status" value="1"/>
</dbReference>
<gene>
    <name evidence="5 6" type="primary">rlmH</name>
    <name evidence="6" type="ORF">EJ419_00115</name>
</gene>
<dbReference type="HAMAP" id="MF_00658">
    <property type="entry name" value="23SrRNA_methyltr_H"/>
    <property type="match status" value="1"/>
</dbReference>
<comment type="catalytic activity">
    <reaction evidence="5">
        <text>pseudouridine(1915) in 23S rRNA + S-adenosyl-L-methionine = N(3)-methylpseudouridine(1915) in 23S rRNA + S-adenosyl-L-homocysteine + H(+)</text>
        <dbReference type="Rhea" id="RHEA:42752"/>
        <dbReference type="Rhea" id="RHEA-COMP:10221"/>
        <dbReference type="Rhea" id="RHEA-COMP:10222"/>
        <dbReference type="ChEBI" id="CHEBI:15378"/>
        <dbReference type="ChEBI" id="CHEBI:57856"/>
        <dbReference type="ChEBI" id="CHEBI:59789"/>
        <dbReference type="ChEBI" id="CHEBI:65314"/>
        <dbReference type="ChEBI" id="CHEBI:74486"/>
        <dbReference type="EC" id="2.1.1.177"/>
    </reaction>
</comment>
<dbReference type="Proteomes" id="UP000291289">
    <property type="component" value="Unassembled WGS sequence"/>
</dbReference>
<accession>A0A4R0QUG3</accession>
<dbReference type="EC" id="2.1.1.177" evidence="5"/>
<feature type="binding site" evidence="5">
    <location>
        <position position="108"/>
    </location>
    <ligand>
        <name>S-adenosyl-L-methionine</name>
        <dbReference type="ChEBI" id="CHEBI:59789"/>
    </ligand>
</feature>
<dbReference type="InterPro" id="IPR029026">
    <property type="entry name" value="tRNA_m1G_MTases_N"/>
</dbReference>
<keyword evidence="5" id="KW-0963">Cytoplasm</keyword>